<accession>A0ACB7PHD5</accession>
<organism evidence="1 2">
    <name type="scientific">Chaetomium tenue</name>
    <dbReference type="NCBI Taxonomy" id="1854479"/>
    <lineage>
        <taxon>Eukaryota</taxon>
        <taxon>Fungi</taxon>
        <taxon>Dikarya</taxon>
        <taxon>Ascomycota</taxon>
        <taxon>Pezizomycotina</taxon>
        <taxon>Sordariomycetes</taxon>
        <taxon>Sordariomycetidae</taxon>
        <taxon>Sordariales</taxon>
        <taxon>Chaetomiaceae</taxon>
        <taxon>Chaetomium</taxon>
    </lineage>
</organism>
<reference evidence="1 2" key="1">
    <citation type="journal article" date="2021" name="Nat. Commun.">
        <title>Genetic determinants of endophytism in the Arabidopsis root mycobiome.</title>
        <authorList>
            <person name="Mesny F."/>
            <person name="Miyauchi S."/>
            <person name="Thiergart T."/>
            <person name="Pickel B."/>
            <person name="Atanasova L."/>
            <person name="Karlsson M."/>
            <person name="Huettel B."/>
            <person name="Barry K.W."/>
            <person name="Haridas S."/>
            <person name="Chen C."/>
            <person name="Bauer D."/>
            <person name="Andreopoulos W."/>
            <person name="Pangilinan J."/>
            <person name="LaButti K."/>
            <person name="Riley R."/>
            <person name="Lipzen A."/>
            <person name="Clum A."/>
            <person name="Drula E."/>
            <person name="Henrissat B."/>
            <person name="Kohler A."/>
            <person name="Grigoriev I.V."/>
            <person name="Martin F.M."/>
            <person name="Hacquard S."/>
        </authorList>
    </citation>
    <scope>NUCLEOTIDE SEQUENCE [LARGE SCALE GENOMIC DNA]</scope>
    <source>
        <strain evidence="1 2">MPI-SDFR-AT-0079</strain>
    </source>
</reference>
<keyword evidence="2" id="KW-1185">Reference proteome</keyword>
<protein>
    <submittedName>
        <fullName evidence="1">Uncharacterized protein</fullName>
    </submittedName>
</protein>
<dbReference type="Proteomes" id="UP000724584">
    <property type="component" value="Unassembled WGS sequence"/>
</dbReference>
<comment type="caution">
    <text evidence="1">The sequence shown here is derived from an EMBL/GenBank/DDBJ whole genome shotgun (WGS) entry which is preliminary data.</text>
</comment>
<sequence length="233" mass="25867">MAGAKWLFRAQQAPVPWAMISSQPRDPVVTALSVSIAAANFQHDIPTPTSFNIILQHPAVSHSHALRCLQNDLTWLLESMLRLQRRIAKGAFSSHMMPSVAGAGHPTPKNRKPLLRRNLTNAGWRFRCPRARYHFDPCSRKCSRWPEVEIVVYACKMPYQAATVHPAFTWMDSGFLSYQQTGNLCESFLRGLMASHSNYNGNQLGKYCSPLSCVADPKDRPGTCDLPSASAAG</sequence>
<gene>
    <name evidence="1" type="ORF">F5144DRAFT_544649</name>
</gene>
<dbReference type="EMBL" id="JAGIZQ010000002">
    <property type="protein sequence ID" value="KAH6640463.1"/>
    <property type="molecule type" value="Genomic_DNA"/>
</dbReference>
<name>A0ACB7PHD5_9PEZI</name>
<evidence type="ECO:0000313" key="2">
    <source>
        <dbReference type="Proteomes" id="UP000724584"/>
    </source>
</evidence>
<proteinExistence type="predicted"/>
<evidence type="ECO:0000313" key="1">
    <source>
        <dbReference type="EMBL" id="KAH6640463.1"/>
    </source>
</evidence>